<proteinExistence type="predicted"/>
<keyword evidence="1" id="KW-1133">Transmembrane helix</keyword>
<evidence type="ECO:0000313" key="2">
    <source>
        <dbReference type="EMBL" id="GBP97549.1"/>
    </source>
</evidence>
<keyword evidence="3" id="KW-1185">Reference proteome</keyword>
<gene>
    <name evidence="2" type="ORF">EVAR_68560_1</name>
</gene>
<dbReference type="AlphaFoldDB" id="A0A4C2AEE0"/>
<evidence type="ECO:0000256" key="1">
    <source>
        <dbReference type="SAM" id="Phobius"/>
    </source>
</evidence>
<comment type="caution">
    <text evidence="2">The sequence shown here is derived from an EMBL/GenBank/DDBJ whole genome shotgun (WGS) entry which is preliminary data.</text>
</comment>
<dbReference type="Proteomes" id="UP000299102">
    <property type="component" value="Unassembled WGS sequence"/>
</dbReference>
<protein>
    <submittedName>
        <fullName evidence="2">115 kDa protein in type-1 retrotransposable element R1DM</fullName>
    </submittedName>
</protein>
<dbReference type="EMBL" id="BGZK01002954">
    <property type="protein sequence ID" value="GBP97549.1"/>
    <property type="molecule type" value="Genomic_DNA"/>
</dbReference>
<keyword evidence="1" id="KW-0472">Membrane</keyword>
<name>A0A4C2AEE0_EUMVA</name>
<organism evidence="2 3">
    <name type="scientific">Eumeta variegata</name>
    <name type="common">Bagworm moth</name>
    <name type="synonym">Eumeta japonica</name>
    <dbReference type="NCBI Taxonomy" id="151549"/>
    <lineage>
        <taxon>Eukaryota</taxon>
        <taxon>Metazoa</taxon>
        <taxon>Ecdysozoa</taxon>
        <taxon>Arthropoda</taxon>
        <taxon>Hexapoda</taxon>
        <taxon>Insecta</taxon>
        <taxon>Pterygota</taxon>
        <taxon>Neoptera</taxon>
        <taxon>Endopterygota</taxon>
        <taxon>Lepidoptera</taxon>
        <taxon>Glossata</taxon>
        <taxon>Ditrysia</taxon>
        <taxon>Tineoidea</taxon>
        <taxon>Psychidae</taxon>
        <taxon>Oiketicinae</taxon>
        <taxon>Eumeta</taxon>
    </lineage>
</organism>
<feature type="transmembrane region" description="Helical" evidence="1">
    <location>
        <begin position="72"/>
        <end position="93"/>
    </location>
</feature>
<reference evidence="2 3" key="1">
    <citation type="journal article" date="2019" name="Commun. Biol.">
        <title>The bagworm genome reveals a unique fibroin gene that provides high tensile strength.</title>
        <authorList>
            <person name="Kono N."/>
            <person name="Nakamura H."/>
            <person name="Ohtoshi R."/>
            <person name="Tomita M."/>
            <person name="Numata K."/>
            <person name="Arakawa K."/>
        </authorList>
    </citation>
    <scope>NUCLEOTIDE SEQUENCE [LARGE SCALE GENOMIC DNA]</scope>
</reference>
<keyword evidence="1" id="KW-0812">Transmembrane</keyword>
<accession>A0A4C2AEE0</accession>
<evidence type="ECO:0000313" key="3">
    <source>
        <dbReference type="Proteomes" id="UP000299102"/>
    </source>
</evidence>
<sequence>MVYARGACVQSLYGQSVCVHEQIASGMQPEIKNLKPFDEKLKACKKATNVYKRIARAARVTWGLNPEIVRTIYVAVIESMLLYAVCAWALATGRLGVQKRLNAIQRSMAIKTHWTYRTVSFISVLILSRLLPIDIRVREVAWFYEVKHGKELGDISADRKLEKSVGFCELSHPRRASDIQLQERQESGLRNNISPRHERALHVHRRKPYPRKSHCGLH</sequence>
<dbReference type="OrthoDB" id="7695642at2759"/>